<feature type="compositionally biased region" description="Polar residues" evidence="1">
    <location>
        <begin position="79"/>
        <end position="92"/>
    </location>
</feature>
<feature type="compositionally biased region" description="Polar residues" evidence="1">
    <location>
        <begin position="422"/>
        <end position="436"/>
    </location>
</feature>
<proteinExistence type="predicted"/>
<dbReference type="VEuPathDB" id="TriTrypDB:BSAL_51160"/>
<dbReference type="Proteomes" id="UP000051952">
    <property type="component" value="Unassembled WGS sequence"/>
</dbReference>
<dbReference type="PANTHER" id="PTHR40429:SF1">
    <property type="entry name" value="FLAGELLAR ASSOCIATED PROTEIN"/>
    <property type="match status" value="1"/>
</dbReference>
<feature type="region of interest" description="Disordered" evidence="1">
    <location>
        <begin position="656"/>
        <end position="676"/>
    </location>
</feature>
<organism evidence="2 3">
    <name type="scientific">Bodo saltans</name>
    <name type="common">Flagellated protozoan</name>
    <dbReference type="NCBI Taxonomy" id="75058"/>
    <lineage>
        <taxon>Eukaryota</taxon>
        <taxon>Discoba</taxon>
        <taxon>Euglenozoa</taxon>
        <taxon>Kinetoplastea</taxon>
        <taxon>Metakinetoplastina</taxon>
        <taxon>Eubodonida</taxon>
        <taxon>Bodonidae</taxon>
        <taxon>Bodo</taxon>
    </lineage>
</organism>
<feature type="region of interest" description="Disordered" evidence="1">
    <location>
        <begin position="601"/>
        <end position="635"/>
    </location>
</feature>
<feature type="compositionally biased region" description="Polar residues" evidence="1">
    <location>
        <begin position="222"/>
        <end position="232"/>
    </location>
</feature>
<reference evidence="3" key="1">
    <citation type="submission" date="2015-09" db="EMBL/GenBank/DDBJ databases">
        <authorList>
            <consortium name="Pathogen Informatics"/>
        </authorList>
    </citation>
    <scope>NUCLEOTIDE SEQUENCE [LARGE SCALE GENOMIC DNA]</scope>
    <source>
        <strain evidence="3">Lake Konstanz</strain>
    </source>
</reference>
<evidence type="ECO:0000313" key="3">
    <source>
        <dbReference type="Proteomes" id="UP000051952"/>
    </source>
</evidence>
<accession>A0A0S4IL83</accession>
<evidence type="ECO:0000256" key="1">
    <source>
        <dbReference type="SAM" id="MobiDB-lite"/>
    </source>
</evidence>
<feature type="region of interest" description="Disordered" evidence="1">
    <location>
        <begin position="209"/>
        <end position="232"/>
    </location>
</feature>
<dbReference type="PANTHER" id="PTHR40429">
    <property type="entry name" value="FLAGELLAR ASSOCIATED PROTEIN"/>
    <property type="match status" value="1"/>
</dbReference>
<dbReference type="OrthoDB" id="10687304at2759"/>
<feature type="region of interest" description="Disordered" evidence="1">
    <location>
        <begin position="43"/>
        <end position="97"/>
    </location>
</feature>
<sequence>MSSLHLTSASGADGMRYLEHLMDEAGIRSSSTANSSFVGAVSSLSPTASSKAGGPSNKPVGSSAIRDCLEPKTRGGGNAQNQSKMDMSSVRRSPSPALLQKGARLLGKGEDDDSRYYGKDYGLGTRSESPGPIYDPPLSTFHPATGISFNKAPKRTMETMSVGSLNSELVSLPGSIGRQVESSFHNASKVPFSRANRFNTKQYISRIHDTGRGMDSPAPTAYQPSVEGSSTNTGHGAVLCGGRVSTSRLFISRAHTADCIGIDSPGPIYNPLDGAKLNKDGLPHPFARATSNAETGPSISFTGSRSISAMERLNNSADVPITSPSCRCHVGKDEVTGKWRRSCVQHGVKAGGISKYVPQEPFISHEHSKVQSTANTPGPAYYTPSAAHDTLEKRPSVSFTKAKLSAGAEKISSASPGPKYNPSDSYTKKNSASVTFGSRYPHEDRADRFNEKQFVGKAFAVGLGTHSPGPVYDIQHTGVEANTASATLISKEKSHDTKLLFPGPLHNRFISKENAKENMGAYSPGPKYDTRGDISHEGVSFSIPQSAKLGQPRPKASGANNAAAGFDDDMDGTITKKTPLVNKRPAKEILLNPKDDYLSTTVNPPSIGIAPNPTSVSRKRPESAAEGSPTETSDEHAIRVANFELTETAYPAVSFSKNSRLPPTRHLVQPGPTQYTPNWTHVEKRVQGTSIGVL</sequence>
<name>A0A0S4IL83_BODSA</name>
<keyword evidence="3" id="KW-1185">Reference proteome</keyword>
<dbReference type="EMBL" id="CYKH01000057">
    <property type="protein sequence ID" value="CUE66355.1"/>
    <property type="molecule type" value="Genomic_DNA"/>
</dbReference>
<dbReference type="AlphaFoldDB" id="A0A0S4IL83"/>
<evidence type="ECO:0000313" key="2">
    <source>
        <dbReference type="EMBL" id="CUE66355.1"/>
    </source>
</evidence>
<feature type="region of interest" description="Disordered" evidence="1">
    <location>
        <begin position="545"/>
        <end position="570"/>
    </location>
</feature>
<gene>
    <name evidence="2" type="ORF">BSAL_51160</name>
</gene>
<protein>
    <submittedName>
        <fullName evidence="2">Uncharacterized protein</fullName>
    </submittedName>
</protein>
<feature type="region of interest" description="Disordered" evidence="1">
    <location>
        <begin position="407"/>
        <end position="439"/>
    </location>
</feature>